<comment type="caution">
    <text evidence="2">The sequence shown here is derived from an EMBL/GenBank/DDBJ whole genome shotgun (WGS) entry which is preliminary data.</text>
</comment>
<dbReference type="Proteomes" id="UP001501266">
    <property type="component" value="Unassembled WGS sequence"/>
</dbReference>
<feature type="transmembrane region" description="Helical" evidence="1">
    <location>
        <begin position="192"/>
        <end position="210"/>
    </location>
</feature>
<keyword evidence="3" id="KW-1185">Reference proteome</keyword>
<feature type="transmembrane region" description="Helical" evidence="1">
    <location>
        <begin position="66"/>
        <end position="88"/>
    </location>
</feature>
<dbReference type="RefSeq" id="WP_343918720.1">
    <property type="nucleotide sequence ID" value="NZ_BAAAKK010000003.1"/>
</dbReference>
<feature type="transmembrane region" description="Helical" evidence="1">
    <location>
        <begin position="267"/>
        <end position="288"/>
    </location>
</feature>
<protein>
    <submittedName>
        <fullName evidence="2">Uncharacterized protein</fullName>
    </submittedName>
</protein>
<evidence type="ECO:0000313" key="2">
    <source>
        <dbReference type="EMBL" id="GAA1421819.1"/>
    </source>
</evidence>
<gene>
    <name evidence="2" type="ORF">GCM10009640_13490</name>
</gene>
<organism evidence="2 3">
    <name type="scientific">Agrococcus citreus</name>
    <dbReference type="NCBI Taxonomy" id="84643"/>
    <lineage>
        <taxon>Bacteria</taxon>
        <taxon>Bacillati</taxon>
        <taxon>Actinomycetota</taxon>
        <taxon>Actinomycetes</taxon>
        <taxon>Micrococcales</taxon>
        <taxon>Microbacteriaceae</taxon>
        <taxon>Agrococcus</taxon>
    </lineage>
</organism>
<feature type="transmembrane region" description="Helical" evidence="1">
    <location>
        <begin position="294"/>
        <end position="313"/>
    </location>
</feature>
<evidence type="ECO:0000256" key="1">
    <source>
        <dbReference type="SAM" id="Phobius"/>
    </source>
</evidence>
<keyword evidence="1" id="KW-1133">Transmembrane helix</keyword>
<feature type="transmembrane region" description="Helical" evidence="1">
    <location>
        <begin position="153"/>
        <end position="172"/>
    </location>
</feature>
<evidence type="ECO:0000313" key="3">
    <source>
        <dbReference type="Proteomes" id="UP001501266"/>
    </source>
</evidence>
<proteinExistence type="predicted"/>
<sequence>MTPAPLDGEARASQLRRTVEVVAAAMLPRRLPTAAARSLVPPALVALSAVAAATTLGLVVAVEIAVAAWGSAVVAAVAILVALVAPAARLSLSAPPSIARALTRSAPLLRALDLGPALARHWTAAAAVPTLLSGAALSGATALVLGLRGEPGTALAIVVAAAAGALVAVAIARRGGRRVAERGRSAGPRAMAARRLAAIGALACLVSAVASPDLAVTPTAAAGAGVAAAVWVAGDALALDARPWLRLQATLVDCGATPAAIVGRSAALGLAATAALGAMIGVAASAVAGVDAGIRIGLAAGAVGVGALAVLVLEPDARAAAQRCLAFALAIAPTVGALIAGAPVAWIVGAAALAGATALVALARRLP</sequence>
<keyword evidence="1" id="KW-0812">Transmembrane</keyword>
<name>A0ABN1YTA7_9MICO</name>
<dbReference type="EMBL" id="BAAAKK010000003">
    <property type="protein sequence ID" value="GAA1421819.1"/>
    <property type="molecule type" value="Genomic_DNA"/>
</dbReference>
<feature type="transmembrane region" description="Helical" evidence="1">
    <location>
        <begin position="216"/>
        <end position="239"/>
    </location>
</feature>
<feature type="transmembrane region" description="Helical" evidence="1">
    <location>
        <begin position="39"/>
        <end position="60"/>
    </location>
</feature>
<reference evidence="2 3" key="1">
    <citation type="journal article" date="2019" name="Int. J. Syst. Evol. Microbiol.">
        <title>The Global Catalogue of Microorganisms (GCM) 10K type strain sequencing project: providing services to taxonomists for standard genome sequencing and annotation.</title>
        <authorList>
            <consortium name="The Broad Institute Genomics Platform"/>
            <consortium name="The Broad Institute Genome Sequencing Center for Infectious Disease"/>
            <person name="Wu L."/>
            <person name="Ma J."/>
        </authorList>
    </citation>
    <scope>NUCLEOTIDE SEQUENCE [LARGE SCALE GENOMIC DNA]</scope>
    <source>
        <strain evidence="2 3">JCM 12398</strain>
    </source>
</reference>
<accession>A0ABN1YTA7</accession>
<keyword evidence="1" id="KW-0472">Membrane</keyword>
<feature type="transmembrane region" description="Helical" evidence="1">
    <location>
        <begin position="320"/>
        <end position="339"/>
    </location>
</feature>